<dbReference type="Gene3D" id="1.10.246.130">
    <property type="match status" value="1"/>
</dbReference>
<name>A0A8K0AFE1_BRALA</name>
<accession>A0A8K0AFE1</accession>
<dbReference type="Gene3D" id="3.60.20.40">
    <property type="match status" value="1"/>
</dbReference>
<dbReference type="InterPro" id="IPR043138">
    <property type="entry name" value="GGT_lsub"/>
</dbReference>
<organism evidence="4 5">
    <name type="scientific">Branchiostoma lanceolatum</name>
    <name type="common">Common lancelet</name>
    <name type="synonym">Amphioxus lanceolatum</name>
    <dbReference type="NCBI Taxonomy" id="7740"/>
    <lineage>
        <taxon>Eukaryota</taxon>
        <taxon>Metazoa</taxon>
        <taxon>Chordata</taxon>
        <taxon>Cephalochordata</taxon>
        <taxon>Leptocardii</taxon>
        <taxon>Amphioxiformes</taxon>
        <taxon>Branchiostomatidae</taxon>
        <taxon>Branchiostoma</taxon>
    </lineage>
</organism>
<keyword evidence="5" id="KW-1185">Reference proteome</keyword>
<dbReference type="PANTHER" id="PTHR43881:SF1">
    <property type="entry name" value="GAMMA-GLUTAMYLTRANSPEPTIDASE (AFU_ORTHOLOGUE AFUA_4G13580)"/>
    <property type="match status" value="1"/>
</dbReference>
<evidence type="ECO:0000256" key="1">
    <source>
        <dbReference type="ARBA" id="ARBA00009381"/>
    </source>
</evidence>
<dbReference type="InterPro" id="IPR043137">
    <property type="entry name" value="GGT_ssub_C"/>
</dbReference>
<comment type="similarity">
    <text evidence="1">Belongs to the gamma-glutamyltransferase family.</text>
</comment>
<sequence>MAAPMDNVSGREFNFISRRSPVISLHGSVASSQPLASQIGLDILKRGGNVADAAVAMAAALNVTEPCSTGLGGDCFCLFYEAATKTVKGLNGSGRAPTGLSLDLLCSQGYCSDCPPPPHHAHNVTIPGAAAGWVDTVEHFGSKKLSMLEILQPAIQLAEEGFPVAHVAAYHWAKGAALLQYPANTHGGDLLLQGKAPREGDVMKNPHLAQTFRELASKGKSGFYRGRIAQAIVDVVLEHGGVLSLDDLESHTSTLVDPISVDYRGVRVWEIPPNGQGITALMALNILEGFDMKEFGHNTTDYLHVLIETIRLSFADSLWYCADMSKVKVPVEQLLSKEYAAQRRQLINMDSAMEEPRKGDIPTGNDTVYFSVVDGEGNACSFINSNYMGFGTGLVPKACGFTLQNRGANFSLQPDHPNVVSPGKRPYHTIIPAMVTDSSTHDLLMSFGIMGGFMQPQAHVQVLLNMLEFGMDPQQALDQPRVCVGPGHEGAVGSIALEEGIQPTVRDQLKAKGHKVVGPMTGHGRSLFGRGQIITKGAFWLVEGDARVANDKRVLWAGSDPRADGLAIGF</sequence>
<dbReference type="InterPro" id="IPR052896">
    <property type="entry name" value="GGT-like_enzyme"/>
</dbReference>
<dbReference type="AlphaFoldDB" id="A0A8K0AFE1"/>
<dbReference type="PANTHER" id="PTHR43881">
    <property type="entry name" value="GAMMA-GLUTAMYLTRANSPEPTIDASE (AFU_ORTHOLOGUE AFUA_4G13580)"/>
    <property type="match status" value="1"/>
</dbReference>
<evidence type="ECO:0000256" key="3">
    <source>
        <dbReference type="PIRSR" id="PIRSR600101-2"/>
    </source>
</evidence>
<proteinExistence type="inferred from homology"/>
<dbReference type="NCBIfam" id="TIGR00066">
    <property type="entry name" value="g_glut_trans"/>
    <property type="match status" value="1"/>
</dbReference>
<reference evidence="4" key="1">
    <citation type="submission" date="2022-01" db="EMBL/GenBank/DDBJ databases">
        <authorList>
            <person name="Braso-Vives M."/>
        </authorList>
    </citation>
    <scope>NUCLEOTIDE SEQUENCE</scope>
</reference>
<evidence type="ECO:0000313" key="4">
    <source>
        <dbReference type="EMBL" id="CAH1273945.1"/>
    </source>
</evidence>
<gene>
    <name evidence="4" type="primary">GGT1</name>
    <name evidence="4" type="ORF">BLAG_LOCUS25123</name>
</gene>
<dbReference type="SUPFAM" id="SSF56235">
    <property type="entry name" value="N-terminal nucleophile aminohydrolases (Ntn hydrolases)"/>
    <property type="match status" value="1"/>
</dbReference>
<dbReference type="EMBL" id="OV696694">
    <property type="protein sequence ID" value="CAH1273945.1"/>
    <property type="molecule type" value="Genomic_DNA"/>
</dbReference>
<dbReference type="PRINTS" id="PR01210">
    <property type="entry name" value="GGTRANSPTASE"/>
</dbReference>
<evidence type="ECO:0000256" key="2">
    <source>
        <dbReference type="PIRSR" id="PIRSR600101-1"/>
    </source>
</evidence>
<dbReference type="OrthoDB" id="2015213at2759"/>
<dbReference type="GO" id="GO:0006751">
    <property type="term" value="P:glutathione catabolic process"/>
    <property type="evidence" value="ECO:0007669"/>
    <property type="project" value="InterPro"/>
</dbReference>
<protein>
    <submittedName>
        <fullName evidence="4">GGT1 protein</fullName>
    </submittedName>
</protein>
<dbReference type="InterPro" id="IPR000101">
    <property type="entry name" value="GGT_peptidase"/>
</dbReference>
<dbReference type="InterPro" id="IPR029055">
    <property type="entry name" value="Ntn_hydrolases_N"/>
</dbReference>
<dbReference type="Proteomes" id="UP000838412">
    <property type="component" value="Chromosome 9"/>
</dbReference>
<evidence type="ECO:0000313" key="5">
    <source>
        <dbReference type="Proteomes" id="UP000838412"/>
    </source>
</evidence>
<dbReference type="Pfam" id="PF01019">
    <property type="entry name" value="G_glu_transpept"/>
    <property type="match status" value="1"/>
</dbReference>
<dbReference type="GO" id="GO:0036374">
    <property type="term" value="F:glutathione hydrolase activity"/>
    <property type="evidence" value="ECO:0007669"/>
    <property type="project" value="InterPro"/>
</dbReference>
<feature type="active site" description="Nucleophile" evidence="2">
    <location>
        <position position="367"/>
    </location>
</feature>
<feature type="binding site" evidence="3">
    <location>
        <position position="452"/>
    </location>
    <ligand>
        <name>L-glutamate</name>
        <dbReference type="ChEBI" id="CHEBI:29985"/>
    </ligand>
</feature>